<dbReference type="Pfam" id="PF00046">
    <property type="entry name" value="Homeodomain"/>
    <property type="match status" value="1"/>
</dbReference>
<dbReference type="InterPro" id="IPR017970">
    <property type="entry name" value="Homeobox_CS"/>
</dbReference>
<dbReference type="Proteomes" id="UP000824540">
    <property type="component" value="Unassembled WGS sequence"/>
</dbReference>
<dbReference type="CDD" id="cd00086">
    <property type="entry name" value="homeodomain"/>
    <property type="match status" value="1"/>
</dbReference>
<feature type="compositionally biased region" description="Polar residues" evidence="7">
    <location>
        <begin position="165"/>
        <end position="183"/>
    </location>
</feature>
<dbReference type="PANTHER" id="PTHR24333">
    <property type="entry name" value="HOMEO BOX HB9 LIKE A-RELATED"/>
    <property type="match status" value="1"/>
</dbReference>
<dbReference type="PROSITE" id="PS00027">
    <property type="entry name" value="HOMEOBOX_1"/>
    <property type="match status" value="1"/>
</dbReference>
<evidence type="ECO:0000256" key="3">
    <source>
        <dbReference type="ARBA" id="ARBA00023155"/>
    </source>
</evidence>
<dbReference type="AlphaFoldDB" id="A0A8T2P9J4"/>
<keyword evidence="2 5" id="KW-0238">DNA-binding</keyword>
<proteinExistence type="predicted"/>
<evidence type="ECO:0000259" key="8">
    <source>
        <dbReference type="PROSITE" id="PS50071"/>
    </source>
</evidence>
<evidence type="ECO:0000256" key="5">
    <source>
        <dbReference type="PROSITE-ProRule" id="PRU00108"/>
    </source>
</evidence>
<evidence type="ECO:0000313" key="10">
    <source>
        <dbReference type="Proteomes" id="UP000824540"/>
    </source>
</evidence>
<accession>A0A8T2P9J4</accession>
<evidence type="ECO:0000313" key="9">
    <source>
        <dbReference type="EMBL" id="KAG9348610.1"/>
    </source>
</evidence>
<organism evidence="9 10">
    <name type="scientific">Albula glossodonta</name>
    <name type="common">roundjaw bonefish</name>
    <dbReference type="NCBI Taxonomy" id="121402"/>
    <lineage>
        <taxon>Eukaryota</taxon>
        <taxon>Metazoa</taxon>
        <taxon>Chordata</taxon>
        <taxon>Craniata</taxon>
        <taxon>Vertebrata</taxon>
        <taxon>Euteleostomi</taxon>
        <taxon>Actinopterygii</taxon>
        <taxon>Neopterygii</taxon>
        <taxon>Teleostei</taxon>
        <taxon>Albuliformes</taxon>
        <taxon>Albulidae</taxon>
        <taxon>Albula</taxon>
    </lineage>
</organism>
<dbReference type="GO" id="GO:0005634">
    <property type="term" value="C:nucleus"/>
    <property type="evidence" value="ECO:0007669"/>
    <property type="project" value="UniProtKB-SubCell"/>
</dbReference>
<dbReference type="InterPro" id="IPR020479">
    <property type="entry name" value="HD_metazoa"/>
</dbReference>
<evidence type="ECO:0000256" key="6">
    <source>
        <dbReference type="RuleBase" id="RU000682"/>
    </source>
</evidence>
<dbReference type="InterPro" id="IPR001356">
    <property type="entry name" value="HD"/>
</dbReference>
<keyword evidence="3 5" id="KW-0371">Homeobox</keyword>
<dbReference type="InterPro" id="IPR009057">
    <property type="entry name" value="Homeodomain-like_sf"/>
</dbReference>
<protein>
    <recommendedName>
        <fullName evidence="8">Homeobox domain-containing protein</fullName>
    </recommendedName>
</protein>
<feature type="DNA-binding region" description="Homeobox" evidence="5">
    <location>
        <begin position="103"/>
        <end position="162"/>
    </location>
</feature>
<comment type="subcellular location">
    <subcellularLocation>
        <location evidence="1 5 6">Nucleus</location>
    </subcellularLocation>
</comment>
<evidence type="ECO:0000256" key="7">
    <source>
        <dbReference type="SAM" id="MobiDB-lite"/>
    </source>
</evidence>
<gene>
    <name evidence="9" type="ORF">JZ751_002348</name>
</gene>
<sequence>MNPANASPVPLIQSLRPTSFFIQEILFDKQKHIRENHYFPFWSSLPYPLAFLENGYPVGQTSLLAPQAFSRRHKTEWQSYFLNSELQVAEAFQWKPEAQSKNYRRSRTVFTDFQLSGLEKRFRSQQYLTIPERAGLAACLSLSEFQVKTWFQNRRMKLKKKLNKSESVPKSNMKQSHEISGQKPTRDVKSNEMKIVVDQDLLCLQEC</sequence>
<dbReference type="GO" id="GO:0000981">
    <property type="term" value="F:DNA-binding transcription factor activity, RNA polymerase II-specific"/>
    <property type="evidence" value="ECO:0007669"/>
    <property type="project" value="InterPro"/>
</dbReference>
<reference evidence="9" key="1">
    <citation type="thesis" date="2021" institute="BYU ScholarsArchive" country="Provo, UT, USA">
        <title>Applications of and Algorithms for Genome Assembly and Genomic Analyses with an Emphasis on Marine Teleosts.</title>
        <authorList>
            <person name="Pickett B.D."/>
        </authorList>
    </citation>
    <scope>NUCLEOTIDE SEQUENCE</scope>
    <source>
        <strain evidence="9">HI-2016</strain>
    </source>
</reference>
<dbReference type="GO" id="GO:0003677">
    <property type="term" value="F:DNA binding"/>
    <property type="evidence" value="ECO:0007669"/>
    <property type="project" value="UniProtKB-UniRule"/>
</dbReference>
<dbReference type="OrthoDB" id="6159439at2759"/>
<name>A0A8T2P9J4_9TELE</name>
<evidence type="ECO:0000256" key="4">
    <source>
        <dbReference type="ARBA" id="ARBA00023242"/>
    </source>
</evidence>
<keyword evidence="10" id="KW-1185">Reference proteome</keyword>
<feature type="domain" description="Homeobox" evidence="8">
    <location>
        <begin position="101"/>
        <end position="161"/>
    </location>
</feature>
<dbReference type="InterPro" id="IPR050848">
    <property type="entry name" value="Homeobox_TF"/>
</dbReference>
<dbReference type="SUPFAM" id="SSF46689">
    <property type="entry name" value="Homeodomain-like"/>
    <property type="match status" value="1"/>
</dbReference>
<dbReference type="PRINTS" id="PR00024">
    <property type="entry name" value="HOMEOBOX"/>
</dbReference>
<comment type="caution">
    <text evidence="9">The sequence shown here is derived from an EMBL/GenBank/DDBJ whole genome shotgun (WGS) entry which is preliminary data.</text>
</comment>
<keyword evidence="4 5" id="KW-0539">Nucleus</keyword>
<evidence type="ECO:0000256" key="2">
    <source>
        <dbReference type="ARBA" id="ARBA00023125"/>
    </source>
</evidence>
<dbReference type="SMART" id="SM00389">
    <property type="entry name" value="HOX"/>
    <property type="match status" value="1"/>
</dbReference>
<dbReference type="PROSITE" id="PS50071">
    <property type="entry name" value="HOMEOBOX_2"/>
    <property type="match status" value="1"/>
</dbReference>
<feature type="region of interest" description="Disordered" evidence="7">
    <location>
        <begin position="161"/>
        <end position="190"/>
    </location>
</feature>
<dbReference type="Gene3D" id="1.10.10.60">
    <property type="entry name" value="Homeodomain-like"/>
    <property type="match status" value="1"/>
</dbReference>
<dbReference type="EMBL" id="JAFBMS010000011">
    <property type="protein sequence ID" value="KAG9348610.1"/>
    <property type="molecule type" value="Genomic_DNA"/>
</dbReference>
<evidence type="ECO:0000256" key="1">
    <source>
        <dbReference type="ARBA" id="ARBA00004123"/>
    </source>
</evidence>